<accession>A0ACB5SVY0</accession>
<gene>
    <name evidence="1" type="ORF">Amon02_000189500</name>
</gene>
<dbReference type="Proteomes" id="UP001165064">
    <property type="component" value="Unassembled WGS sequence"/>
</dbReference>
<evidence type="ECO:0000313" key="1">
    <source>
        <dbReference type="EMBL" id="GME74792.1"/>
    </source>
</evidence>
<sequence length="576" mass="67098">MGAYEDRDRALRIQRHKERLAGQPSWNIRPITSSKDRMWPLRDVAIPVSFPDHPSFTLPPSPDDRRTAKHLSDQIRGTIENSQPNMLDDATVKLITTYYEKVFFSDITHIYKFTSSQLLQMFYLFMKNFCWGRQNGKTARFQCACRVVANEPCPLCLAIHYDIFNDVFYIRPTREAQHTHDYDMALQRIELLRDDKCKRAQLCGQTRRANDLAKYSREAIPVDIPEDSRYKLDLSDKPTSRVLVSRLNQMIKDAPMPTQIDSTIHRTYEKLFNMTNEVYVLSVSQICQLFQIYHRCFSFGCTKIGFSPICNCSPKIRGSSFGLQDCRFRWSWVPDHVEFKFYIILLRGSHNHGIEYCALKSKIEPSVFGITEIRPPVKENNDTDKPPKWSRKSYTKPFHKKSVTFVLPLSILEMANCSEPVAIPDDPSFRLPLDPSLSARDMVSALKQMYFMRVKPSVADPSIHQTFARIFHIKHQIYRFTVSQLCQLLLAYKGCFRLYARRQKPGEKCCLQVICTARPKICLAYYSLWTDFEKQVFYWRKIGDPLVVQEHKHSLEMVIAKAGYKLADLNINLNDD</sequence>
<organism evidence="1 2">
    <name type="scientific">Ambrosiozyma monospora</name>
    <name type="common">Yeast</name>
    <name type="synonym">Endomycopsis monosporus</name>
    <dbReference type="NCBI Taxonomy" id="43982"/>
    <lineage>
        <taxon>Eukaryota</taxon>
        <taxon>Fungi</taxon>
        <taxon>Dikarya</taxon>
        <taxon>Ascomycota</taxon>
        <taxon>Saccharomycotina</taxon>
        <taxon>Pichiomycetes</taxon>
        <taxon>Pichiales</taxon>
        <taxon>Pichiaceae</taxon>
        <taxon>Ambrosiozyma</taxon>
    </lineage>
</organism>
<evidence type="ECO:0000313" key="2">
    <source>
        <dbReference type="Proteomes" id="UP001165064"/>
    </source>
</evidence>
<reference evidence="1" key="1">
    <citation type="submission" date="2023-04" db="EMBL/GenBank/DDBJ databases">
        <title>Ambrosiozyma monospora NBRC 10751.</title>
        <authorList>
            <person name="Ichikawa N."/>
            <person name="Sato H."/>
            <person name="Tonouchi N."/>
        </authorList>
    </citation>
    <scope>NUCLEOTIDE SEQUENCE</scope>
    <source>
        <strain evidence="1">NBRC 10751</strain>
    </source>
</reference>
<protein>
    <submittedName>
        <fullName evidence="1">Unnamed protein product</fullName>
    </submittedName>
</protein>
<name>A0ACB5SVY0_AMBMO</name>
<comment type="caution">
    <text evidence="1">The sequence shown here is derived from an EMBL/GenBank/DDBJ whole genome shotgun (WGS) entry which is preliminary data.</text>
</comment>
<proteinExistence type="predicted"/>
<dbReference type="EMBL" id="BSXS01001020">
    <property type="protein sequence ID" value="GME74792.1"/>
    <property type="molecule type" value="Genomic_DNA"/>
</dbReference>
<keyword evidence="2" id="KW-1185">Reference proteome</keyword>